<sequence length="138" mass="15656">MRARPVGSTGRPTLRSAARPPALHPRRIPARPIGGHRAGPRSSSTSSPRGSGQPTVIRSLRLPRRCRPASVRCWWPSRRRSHRVGARPSRPGSLPEPGDLRRGRRARHREADDRRPNCRWWWPASHSRSRRTAVRSAQ</sequence>
<reference evidence="2" key="1">
    <citation type="submission" date="2019-08" db="EMBL/GenBank/DDBJ databases">
        <authorList>
            <person name="Kucharzyk K."/>
            <person name="Murdoch R.W."/>
            <person name="Higgins S."/>
            <person name="Loffler F."/>
        </authorList>
    </citation>
    <scope>NUCLEOTIDE SEQUENCE</scope>
</reference>
<gene>
    <name evidence="2" type="ORF">SDC9_155494</name>
</gene>
<accession>A0A645F3V8</accession>
<protein>
    <submittedName>
        <fullName evidence="2">Uncharacterized protein</fullName>
    </submittedName>
</protein>
<evidence type="ECO:0000256" key="1">
    <source>
        <dbReference type="SAM" id="MobiDB-lite"/>
    </source>
</evidence>
<feature type="region of interest" description="Disordered" evidence="1">
    <location>
        <begin position="1"/>
        <end position="62"/>
    </location>
</feature>
<evidence type="ECO:0000313" key="2">
    <source>
        <dbReference type="EMBL" id="MPN08212.1"/>
    </source>
</evidence>
<dbReference type="EMBL" id="VSSQ01054237">
    <property type="protein sequence ID" value="MPN08212.1"/>
    <property type="molecule type" value="Genomic_DNA"/>
</dbReference>
<organism evidence="2">
    <name type="scientific">bioreactor metagenome</name>
    <dbReference type="NCBI Taxonomy" id="1076179"/>
    <lineage>
        <taxon>unclassified sequences</taxon>
        <taxon>metagenomes</taxon>
        <taxon>ecological metagenomes</taxon>
    </lineage>
</organism>
<dbReference type="AlphaFoldDB" id="A0A645F3V8"/>
<feature type="region of interest" description="Disordered" evidence="1">
    <location>
        <begin position="77"/>
        <end position="114"/>
    </location>
</feature>
<feature type="compositionally biased region" description="Low complexity" evidence="1">
    <location>
        <begin position="40"/>
        <end position="54"/>
    </location>
</feature>
<comment type="caution">
    <text evidence="2">The sequence shown here is derived from an EMBL/GenBank/DDBJ whole genome shotgun (WGS) entry which is preliminary data.</text>
</comment>
<proteinExistence type="predicted"/>
<name>A0A645F3V8_9ZZZZ</name>